<organism evidence="7 8">
    <name type="scientific">Monosiga brevicollis</name>
    <name type="common">Choanoflagellate</name>
    <dbReference type="NCBI Taxonomy" id="81824"/>
    <lineage>
        <taxon>Eukaryota</taxon>
        <taxon>Choanoflagellata</taxon>
        <taxon>Craspedida</taxon>
        <taxon>Salpingoecidae</taxon>
        <taxon>Monosiga</taxon>
    </lineage>
</organism>
<dbReference type="EMBL" id="CH991582">
    <property type="protein sequence ID" value="EDQ84675.1"/>
    <property type="molecule type" value="Genomic_DNA"/>
</dbReference>
<dbReference type="InterPro" id="IPR039678">
    <property type="entry name" value="CTNNBL1"/>
</dbReference>
<dbReference type="GO" id="GO:0005681">
    <property type="term" value="C:spliceosomal complex"/>
    <property type="evidence" value="ECO:0000318"/>
    <property type="project" value="GO_Central"/>
</dbReference>
<dbReference type="InterPro" id="IPR013180">
    <property type="entry name" value="CTNNBL1_N"/>
</dbReference>
<dbReference type="SUPFAM" id="SSF48371">
    <property type="entry name" value="ARM repeat"/>
    <property type="match status" value="1"/>
</dbReference>
<dbReference type="PANTHER" id="PTHR14978">
    <property type="entry name" value="BETA-CATENIN-LIKE PROTEIN 1 NUCLEAR ASSOCIATED PROTEIN"/>
    <property type="match status" value="1"/>
</dbReference>
<dbReference type="RefSeq" id="XP_001750461.1">
    <property type="nucleotide sequence ID" value="XM_001750409.1"/>
</dbReference>
<dbReference type="Proteomes" id="UP000001357">
    <property type="component" value="Unassembled WGS sequence"/>
</dbReference>
<dbReference type="AlphaFoldDB" id="A9VCM8"/>
<sequence>MKKLAVSLERKLKKNQQMRIKYPDEPLKFMDSEVALHSELAGFSLASTAPEYYHVLVKYGTAATLMTCLNHENTDIAAAAVTVLMELTDTEALVDDPRDADALIDALLANDFMEQALALLARFDEAVSDEAEAVHNVMASFVLALSHLMNDGSRLHRSIKVGTDSGLEVLLRIVAGYKKVDPASDQEGEFLENTFDAICSCLMEERTYPKALLAPAALARAQVRMRFTGLRLLGGCECLANKNLFVELEGVQLMVLLLRKKQAARFGALRVLDHITMSGDASLQACNIFIEHLGLKSLFPCFMKTPRSKSFKAVQGDKAVYEEHVCSIVAALFREIQEPPELRARLLGKFVEDNMAKCVRLAELHAFYAQKLAERDQLIAEERAQLEQHGEWDDAMEAEFYVDRLGDGLSMLQLIDYVVASVIVGCQGQMYGEVAKLFNIKGARMTQVFEVLSDYADNIGDEDKGEASQAKQVRALLLQLRQLAAA</sequence>
<proteinExistence type="predicted"/>
<evidence type="ECO:0000256" key="5">
    <source>
        <dbReference type="ARBA" id="ARBA00023242"/>
    </source>
</evidence>
<comment type="subcellular location">
    <subcellularLocation>
        <location evidence="1">Nucleus</location>
    </subcellularLocation>
</comment>
<gene>
    <name evidence="7" type="ORF">MONBRDRAFT_39170</name>
</gene>
<dbReference type="PANTHER" id="PTHR14978:SF0">
    <property type="entry name" value="BETA-CATENIN-LIKE PROTEIN 1"/>
    <property type="match status" value="1"/>
</dbReference>
<dbReference type="FunCoup" id="A9VCM8">
    <property type="interactions" value="1716"/>
</dbReference>
<reference evidence="7 8" key="1">
    <citation type="journal article" date="2008" name="Nature">
        <title>The genome of the choanoflagellate Monosiga brevicollis and the origin of metazoans.</title>
        <authorList>
            <consortium name="JGI Sequencing"/>
            <person name="King N."/>
            <person name="Westbrook M.J."/>
            <person name="Young S.L."/>
            <person name="Kuo A."/>
            <person name="Abedin M."/>
            <person name="Chapman J."/>
            <person name="Fairclough S."/>
            <person name="Hellsten U."/>
            <person name="Isogai Y."/>
            <person name="Letunic I."/>
            <person name="Marr M."/>
            <person name="Pincus D."/>
            <person name="Putnam N."/>
            <person name="Rokas A."/>
            <person name="Wright K.J."/>
            <person name="Zuzow R."/>
            <person name="Dirks W."/>
            <person name="Good M."/>
            <person name="Goodstein D."/>
            <person name="Lemons D."/>
            <person name="Li W."/>
            <person name="Lyons J.B."/>
            <person name="Morris A."/>
            <person name="Nichols S."/>
            <person name="Richter D.J."/>
            <person name="Salamov A."/>
            <person name="Bork P."/>
            <person name="Lim W.A."/>
            <person name="Manning G."/>
            <person name="Miller W.T."/>
            <person name="McGinnis W."/>
            <person name="Shapiro H."/>
            <person name="Tjian R."/>
            <person name="Grigoriev I.V."/>
            <person name="Rokhsar D."/>
        </authorList>
    </citation>
    <scope>NUCLEOTIDE SEQUENCE [LARGE SCALE GENOMIC DNA]</scope>
    <source>
        <strain evidence="8">MX1 / ATCC 50154</strain>
    </source>
</reference>
<dbReference type="Gene3D" id="1.25.10.10">
    <property type="entry name" value="Leucine-rich Repeat Variant"/>
    <property type="match status" value="2"/>
</dbReference>
<keyword evidence="4" id="KW-0175">Coiled coil</keyword>
<dbReference type="STRING" id="81824.A9VCM8"/>
<dbReference type="KEGG" id="mbr:MONBRDRAFT_39170"/>
<protein>
    <recommendedName>
        <fullName evidence="6">Beta-catenin-like protein 1 N-terminal domain-containing protein</fullName>
    </recommendedName>
</protein>
<dbReference type="GeneID" id="5895721"/>
<dbReference type="InParanoid" id="A9VCM8"/>
<dbReference type="SMART" id="SM01156">
    <property type="entry name" value="DUF1716"/>
    <property type="match status" value="1"/>
</dbReference>
<evidence type="ECO:0000256" key="3">
    <source>
        <dbReference type="ARBA" id="ARBA00022737"/>
    </source>
</evidence>
<evidence type="ECO:0000256" key="2">
    <source>
        <dbReference type="ARBA" id="ARBA00022553"/>
    </source>
</evidence>
<dbReference type="Pfam" id="PF08216">
    <property type="entry name" value="CTNNBL"/>
    <property type="match status" value="3"/>
</dbReference>
<dbReference type="InterPro" id="IPR011989">
    <property type="entry name" value="ARM-like"/>
</dbReference>
<name>A9VCM8_MONBE</name>
<evidence type="ECO:0000256" key="4">
    <source>
        <dbReference type="ARBA" id="ARBA00023054"/>
    </source>
</evidence>
<accession>A9VCM8</accession>
<evidence type="ECO:0000313" key="7">
    <source>
        <dbReference type="EMBL" id="EDQ84675.1"/>
    </source>
</evidence>
<dbReference type="InterPro" id="IPR016024">
    <property type="entry name" value="ARM-type_fold"/>
</dbReference>
<keyword evidence="3" id="KW-0677">Repeat</keyword>
<dbReference type="FunFam" id="1.25.10.10:FF:001813">
    <property type="entry name" value="Predicted protein"/>
    <property type="match status" value="1"/>
</dbReference>
<keyword evidence="8" id="KW-1185">Reference proteome</keyword>
<evidence type="ECO:0000313" key="8">
    <source>
        <dbReference type="Proteomes" id="UP000001357"/>
    </source>
</evidence>
<dbReference type="OMA" id="TDWREQE"/>
<evidence type="ECO:0000259" key="6">
    <source>
        <dbReference type="SMART" id="SM01156"/>
    </source>
</evidence>
<keyword evidence="2" id="KW-0597">Phosphoprotein</keyword>
<evidence type="ECO:0000256" key="1">
    <source>
        <dbReference type="ARBA" id="ARBA00004123"/>
    </source>
</evidence>
<dbReference type="eggNOG" id="KOG2734">
    <property type="taxonomic scope" value="Eukaryota"/>
</dbReference>
<feature type="domain" description="Beta-catenin-like protein 1 N-terminal" evidence="6">
    <location>
        <begin position="1"/>
        <end position="81"/>
    </location>
</feature>
<keyword evidence="5" id="KW-0539">Nucleus</keyword>